<dbReference type="Gene3D" id="3.30.70.260">
    <property type="match status" value="2"/>
</dbReference>
<dbReference type="GO" id="GO:0008773">
    <property type="term" value="F:[protein-PII] uridylyltransferase activity"/>
    <property type="evidence" value="ECO:0007669"/>
    <property type="project" value="UniProtKB-UniRule"/>
</dbReference>
<keyword evidence="2 7" id="KW-0548">Nucleotidyltransferase</keyword>
<comment type="caution">
    <text evidence="7">Lacks conserved residue(s) required for the propagation of feature annotation.</text>
</comment>
<comment type="catalytic activity">
    <reaction evidence="7">
        <text>[protein-PII]-L-tyrosine + UTP = [protein-PII]-uridylyl-L-tyrosine + diphosphate</text>
        <dbReference type="Rhea" id="RHEA:13673"/>
        <dbReference type="Rhea" id="RHEA-COMP:12147"/>
        <dbReference type="Rhea" id="RHEA-COMP:12148"/>
        <dbReference type="ChEBI" id="CHEBI:33019"/>
        <dbReference type="ChEBI" id="CHEBI:46398"/>
        <dbReference type="ChEBI" id="CHEBI:46858"/>
        <dbReference type="ChEBI" id="CHEBI:90602"/>
        <dbReference type="EC" id="2.7.7.59"/>
    </reaction>
</comment>
<dbReference type="EC" id="3.1.4.-" evidence="7"/>
<dbReference type="InterPro" id="IPR003607">
    <property type="entry name" value="HD/PDEase_dom"/>
</dbReference>
<proteinExistence type="inferred from homology"/>
<dbReference type="CDD" id="cd00077">
    <property type="entry name" value="HDc"/>
    <property type="match status" value="1"/>
</dbReference>
<dbReference type="EMBL" id="CAMXCM010000003">
    <property type="protein sequence ID" value="CAI3944759.1"/>
    <property type="molecule type" value="Genomic_DNA"/>
</dbReference>
<evidence type="ECO:0000259" key="8">
    <source>
        <dbReference type="PROSITE" id="PS51671"/>
    </source>
</evidence>
<comment type="similarity">
    <text evidence="7">Belongs to the GlnD family.</text>
</comment>
<organism evidence="11 12">
    <name type="scientific">Commensalibacter communis</name>
    <dbReference type="NCBI Taxonomy" id="2972786"/>
    <lineage>
        <taxon>Bacteria</taxon>
        <taxon>Pseudomonadati</taxon>
        <taxon>Pseudomonadota</taxon>
        <taxon>Alphaproteobacteria</taxon>
        <taxon>Acetobacterales</taxon>
        <taxon>Acetobacteraceae</taxon>
    </lineage>
</organism>
<dbReference type="SMART" id="SM00471">
    <property type="entry name" value="HDc"/>
    <property type="match status" value="1"/>
</dbReference>
<dbReference type="PANTHER" id="PTHR47320:SF1">
    <property type="entry name" value="BIFUNCTIONAL URIDYLYLTRANSFERASE_URIDYLYL-REMOVING ENZYME"/>
    <property type="match status" value="1"/>
</dbReference>
<comment type="caution">
    <text evidence="11">The sequence shown here is derived from an EMBL/GenBank/DDBJ whole genome shotgun (WGS) entry which is preliminary data.</text>
</comment>
<dbReference type="NCBIfam" id="NF003467">
    <property type="entry name" value="PRK05092.1"/>
    <property type="match status" value="1"/>
</dbReference>
<dbReference type="InterPro" id="IPR010043">
    <property type="entry name" value="UTase/UR"/>
</dbReference>
<feature type="domain" description="ACT" evidence="8">
    <location>
        <begin position="883"/>
        <end position="964"/>
    </location>
</feature>
<evidence type="ECO:0000259" key="9">
    <source>
        <dbReference type="PROSITE" id="PS51831"/>
    </source>
</evidence>
<dbReference type="Pfam" id="PF01966">
    <property type="entry name" value="HD"/>
    <property type="match status" value="1"/>
</dbReference>
<accession>A0A9W4TPS7</accession>
<dbReference type="SUPFAM" id="SSF81301">
    <property type="entry name" value="Nucleotidyltransferase"/>
    <property type="match status" value="1"/>
</dbReference>
<evidence type="ECO:0000256" key="1">
    <source>
        <dbReference type="ARBA" id="ARBA00022679"/>
    </source>
</evidence>
<gene>
    <name evidence="7" type="primary">glnD</name>
    <name evidence="10" type="ORF">R53529_LOCUS21</name>
    <name evidence="11" type="ORF">R53530_LOCUS1451</name>
</gene>
<dbReference type="CDD" id="cd04900">
    <property type="entry name" value="ACT_UUR-like_1"/>
    <property type="match status" value="1"/>
</dbReference>
<comment type="activity regulation">
    <text evidence="7">Uridylyltransferase (UTase) activity is inhibited by glutamine, while glutamine activates uridylyl-removing (UR) activity.</text>
</comment>
<evidence type="ECO:0000256" key="7">
    <source>
        <dbReference type="HAMAP-Rule" id="MF_00277"/>
    </source>
</evidence>
<dbReference type="SUPFAM" id="SSF109604">
    <property type="entry name" value="HD-domain/PDEase-like"/>
    <property type="match status" value="1"/>
</dbReference>
<sequence>MLTGLKKLKHPVTDISSDPTQATEMFREQIRVAFRENPNLSRDELLQIFRRHLGRIQTQVRTDFEKNRLSGLQASKQLTAYTDGLMVVLFDLIYHQSLKSDDDKNKIAFVATGGYGRRCLAPFSDLDLLFITPENPSKELLKTIEQHLYFLWDLGIKIGHAIRSITQCLTAAKDDITILTALLDARLLRGNQKLFDRFTTNFVNLCEEIGATRYILEKSKERENRHKKFGETPYLVEPNIKEGKGGLRDLQTICWEYRITLGSDQFSDFLTPKISELGLLTEQEIHRLQRAHNFLWTVRFQLHYISGRAEDRLTFDMQPVVGGRIGYTKHGQQVGVERFMRHYFLTAREVMRLTYVIESALTLYTQKAKLNKFESGKYIPHTGCTLLEGKILPTAHISFEKDPIEMMRLLKLAQTQKRAIHPLAVHQLIRWERKAAQLRGDVEASNIFLDLLCDTPTFLSPKARYKLLQKNDHQEEKNTIIYPPPEDQYNTNWLHILNETGILGQLMPEWRRMVGQMQFDTYHIFTVDQHSIEAVKLLAMLEAGYYQDDLQFAHKLLQGIQSKRALYMATLLHDMGKGRGGDHSEVGSEMALSICSRLNMTAEETDTVSWLILHHLLLSHTAFQRDIDDPKTILDLVDTIQSPERLRLLFLLTISDMRAVNKKVWNAWKATLLTELYNRVAEVLEGSLATQERDTRVYRVKNNLTKQFSIINIPNTDVDFFMHLGYASYWLSFDENTHIRHAQMIIEAHHKQAPLTIRTYPLPDRGVTEVTVYAADHPGLFSKISGALAVAGASIVDARIHTLTNGMVLDTFWIQDAAQDVFDDPLRLERTVELITSALAGAIDIEQRLQDCNRNMLYGRRMRAIHVPPRVVIDNQASNGFTVIEVNGRDRIGLLYDVTKTIRKQKLQISSAHITTYGIRAVDVFYVKDVFGLKIQDKKRLSIIREAILKVLEEIEENITGIQPNSTASIIQMEIAPPKEEL</sequence>
<dbReference type="Gene3D" id="1.10.3090.10">
    <property type="entry name" value="cca-adding enzyme, domain 2"/>
    <property type="match status" value="1"/>
</dbReference>
<dbReference type="CDD" id="cd05401">
    <property type="entry name" value="NT_GlnE_GlnD_like"/>
    <property type="match status" value="1"/>
</dbReference>
<dbReference type="InterPro" id="IPR002912">
    <property type="entry name" value="ACT_dom"/>
</dbReference>
<dbReference type="SUPFAM" id="SSF55021">
    <property type="entry name" value="ACT-like"/>
    <property type="match status" value="2"/>
</dbReference>
<keyword evidence="5 7" id="KW-0460">Magnesium</keyword>
<dbReference type="PIRSF" id="PIRSF006288">
    <property type="entry name" value="PII_uridyltransf"/>
    <property type="match status" value="1"/>
</dbReference>
<comment type="catalytic activity">
    <reaction evidence="7">
        <text>[protein-PII]-uridylyl-L-tyrosine + H2O = [protein-PII]-L-tyrosine + UMP + H(+)</text>
        <dbReference type="Rhea" id="RHEA:48600"/>
        <dbReference type="Rhea" id="RHEA-COMP:12147"/>
        <dbReference type="Rhea" id="RHEA-COMP:12148"/>
        <dbReference type="ChEBI" id="CHEBI:15377"/>
        <dbReference type="ChEBI" id="CHEBI:15378"/>
        <dbReference type="ChEBI" id="CHEBI:46858"/>
        <dbReference type="ChEBI" id="CHEBI:57865"/>
        <dbReference type="ChEBI" id="CHEBI:90602"/>
    </reaction>
</comment>
<evidence type="ECO:0000256" key="2">
    <source>
        <dbReference type="ARBA" id="ARBA00022695"/>
    </source>
</evidence>
<evidence type="ECO:0000313" key="13">
    <source>
        <dbReference type="Proteomes" id="UP001154259"/>
    </source>
</evidence>
<dbReference type="HAMAP" id="MF_00277">
    <property type="entry name" value="PII_uridylyl_transf"/>
    <property type="match status" value="1"/>
</dbReference>
<dbReference type="Pfam" id="PF24931">
    <property type="entry name" value="ACT_ACR9_3rd"/>
    <property type="match status" value="1"/>
</dbReference>
<evidence type="ECO:0000256" key="3">
    <source>
        <dbReference type="ARBA" id="ARBA00022737"/>
    </source>
</evidence>
<dbReference type="Proteomes" id="UP001154259">
    <property type="component" value="Unassembled WGS sequence"/>
</dbReference>
<keyword evidence="13" id="KW-1185">Reference proteome</keyword>
<protein>
    <recommendedName>
        <fullName evidence="7">Bifunctional uridylyltransferase/uridylyl-removing enzyme</fullName>
        <shortName evidence="7">UTase/UR</shortName>
    </recommendedName>
    <alternativeName>
        <fullName evidence="7">Bifunctional [protein-PII] modification enzyme</fullName>
    </alternativeName>
    <alternativeName>
        <fullName evidence="7">Bifunctional nitrogen sensor protein</fullName>
    </alternativeName>
    <domain>
        <recommendedName>
            <fullName evidence="7">[Protein-PII] uridylyltransferase</fullName>
            <shortName evidence="7">PII uridylyltransferase</shortName>
            <shortName evidence="7">UTase</shortName>
            <ecNumber evidence="7">2.7.7.59</ecNumber>
        </recommendedName>
    </domain>
    <domain>
        <recommendedName>
            <fullName evidence="7">[Protein-PII]-UMP uridylyl-removing enzyme</fullName>
            <shortName evidence="7">UR</shortName>
            <ecNumber evidence="7">3.1.4.-</ecNumber>
        </recommendedName>
    </domain>
</protein>
<comment type="cofactor">
    <cofactor evidence="7">
        <name>Mg(2+)</name>
        <dbReference type="ChEBI" id="CHEBI:18420"/>
    </cofactor>
</comment>
<dbReference type="SUPFAM" id="SSF81593">
    <property type="entry name" value="Nucleotidyltransferase substrate binding subunit/domain"/>
    <property type="match status" value="1"/>
</dbReference>
<keyword evidence="3" id="KW-0677">Repeat</keyword>
<evidence type="ECO:0000256" key="4">
    <source>
        <dbReference type="ARBA" id="ARBA00022801"/>
    </source>
</evidence>
<keyword evidence="6 7" id="KW-0511">Multifunctional enzyme</keyword>
<dbReference type="Proteomes" id="UP001154255">
    <property type="component" value="Unassembled WGS sequence"/>
</dbReference>
<evidence type="ECO:0000313" key="10">
    <source>
        <dbReference type="EMBL" id="CAI3922603.1"/>
    </source>
</evidence>
<comment type="domain">
    <text evidence="7">Has four distinct domains: an N-terminal nucleotidyltransferase (NT) domain responsible for UTase activity, a central HD domain that encodes UR activity, and two C-terminal ACT domains that seem to have a role in glutamine sensing.</text>
</comment>
<feature type="domain" description="HD" evidence="9">
    <location>
        <begin position="527"/>
        <end position="643"/>
    </location>
</feature>
<dbReference type="InterPro" id="IPR045865">
    <property type="entry name" value="ACT-like_dom_sf"/>
</dbReference>
<dbReference type="CDD" id="cd04899">
    <property type="entry name" value="ACT_ACR-UUR-like_2"/>
    <property type="match status" value="1"/>
</dbReference>
<dbReference type="EMBL" id="CAMXCS010000001">
    <property type="protein sequence ID" value="CAI3922603.1"/>
    <property type="molecule type" value="Genomic_DNA"/>
</dbReference>
<name>A0A9W4TPS7_9PROT</name>
<feature type="domain" description="ACT" evidence="8">
    <location>
        <begin position="769"/>
        <end position="850"/>
    </location>
</feature>
<keyword evidence="1 7" id="KW-0808">Transferase</keyword>
<dbReference type="GO" id="GO:0006808">
    <property type="term" value="P:regulation of nitrogen utilization"/>
    <property type="evidence" value="ECO:0007669"/>
    <property type="project" value="UniProtKB-UniRule"/>
</dbReference>
<dbReference type="PANTHER" id="PTHR47320">
    <property type="entry name" value="BIFUNCTIONAL URIDYLYLTRANSFERASE/URIDYLYL-REMOVING ENZYME"/>
    <property type="match status" value="1"/>
</dbReference>
<dbReference type="InterPro" id="IPR006674">
    <property type="entry name" value="HD_domain"/>
</dbReference>
<evidence type="ECO:0000313" key="12">
    <source>
        <dbReference type="Proteomes" id="UP001154255"/>
    </source>
</evidence>
<dbReference type="GO" id="GO:0008081">
    <property type="term" value="F:phosphoric diester hydrolase activity"/>
    <property type="evidence" value="ECO:0007669"/>
    <property type="project" value="UniProtKB-UniRule"/>
</dbReference>
<feature type="region of interest" description="Uridylyltransferase" evidence="7">
    <location>
        <begin position="1"/>
        <end position="380"/>
    </location>
</feature>
<dbReference type="PROSITE" id="PS51671">
    <property type="entry name" value="ACT"/>
    <property type="match status" value="2"/>
</dbReference>
<evidence type="ECO:0000256" key="5">
    <source>
        <dbReference type="ARBA" id="ARBA00022842"/>
    </source>
</evidence>
<evidence type="ECO:0000313" key="11">
    <source>
        <dbReference type="EMBL" id="CAI3944759.1"/>
    </source>
</evidence>
<keyword evidence="4 7" id="KW-0378">Hydrolase</keyword>
<dbReference type="PROSITE" id="PS51831">
    <property type="entry name" value="HD"/>
    <property type="match status" value="1"/>
</dbReference>
<comment type="function">
    <text evidence="7">Modifies, by uridylylation and deuridylylation, the PII regulatory proteins (GlnB and homologs), in response to the nitrogen status of the cell that GlnD senses through the glutamine level. Under low glutamine levels, catalyzes the conversion of the PII proteins and UTP to PII-UMP and PPi, while under higher glutamine levels, GlnD hydrolyzes PII-UMP to PII and UMP (deuridylylation). Thus, controls uridylylation state and activity of the PII proteins, and plays an important role in the regulation of nitrogen metabolism.</text>
</comment>
<dbReference type="InterPro" id="IPR043519">
    <property type="entry name" value="NT_sf"/>
</dbReference>
<evidence type="ECO:0000256" key="6">
    <source>
        <dbReference type="ARBA" id="ARBA00023268"/>
    </source>
</evidence>
<dbReference type="AlphaFoldDB" id="A0A9W4TPS7"/>
<dbReference type="EC" id="2.7.7.59" evidence="7"/>
<dbReference type="Gene3D" id="3.30.460.10">
    <property type="entry name" value="Beta Polymerase, domain 2"/>
    <property type="match status" value="1"/>
</dbReference>
<reference evidence="11" key="1">
    <citation type="submission" date="2022-10" db="EMBL/GenBank/DDBJ databases">
        <authorList>
            <person name="Botero Cardona J."/>
        </authorList>
    </citation>
    <scope>NUCLEOTIDE SEQUENCE</scope>
    <source>
        <strain evidence="11">LMG 31819</strain>
        <strain evidence="10">R-53529</strain>
    </source>
</reference>
<dbReference type="InterPro" id="IPR013546">
    <property type="entry name" value="PII_UdlTrfase/GS_AdlTrfase"/>
</dbReference>
<dbReference type="Pfam" id="PF08335">
    <property type="entry name" value="GlnD_UR_UTase"/>
    <property type="match status" value="1"/>
</dbReference>